<gene>
    <name evidence="3" type="ORF">METZ01_LOCUS2793</name>
</gene>
<dbReference type="GO" id="GO:0000209">
    <property type="term" value="P:protein polyubiquitination"/>
    <property type="evidence" value="ECO:0007669"/>
    <property type="project" value="TreeGrafter"/>
</dbReference>
<dbReference type="AlphaFoldDB" id="A0A381N656"/>
<accession>A0A381N656</accession>
<evidence type="ECO:0000313" key="3">
    <source>
        <dbReference type="EMBL" id="SUZ49939.1"/>
    </source>
</evidence>
<name>A0A381N656_9ZZZZ</name>
<keyword evidence="1" id="KW-0677">Repeat</keyword>
<dbReference type="SUPFAM" id="SSF63825">
    <property type="entry name" value="YWTD domain"/>
    <property type="match status" value="1"/>
</dbReference>
<evidence type="ECO:0000259" key="2">
    <source>
        <dbReference type="Pfam" id="PF08450"/>
    </source>
</evidence>
<dbReference type="GO" id="GO:0043161">
    <property type="term" value="P:proteasome-mediated ubiquitin-dependent protein catabolic process"/>
    <property type="evidence" value="ECO:0007669"/>
    <property type="project" value="TreeGrafter"/>
</dbReference>
<dbReference type="SUPFAM" id="SSF63829">
    <property type="entry name" value="Calcium-dependent phosphotriesterase"/>
    <property type="match status" value="1"/>
</dbReference>
<dbReference type="PANTHER" id="PTHR24104:SF25">
    <property type="entry name" value="PROTEIN LIN-41"/>
    <property type="match status" value="1"/>
</dbReference>
<dbReference type="InterPro" id="IPR013658">
    <property type="entry name" value="SGL"/>
</dbReference>
<feature type="domain" description="SMP-30/Gluconolactonase/LRE-like region" evidence="2">
    <location>
        <begin position="137"/>
        <end position="224"/>
    </location>
</feature>
<dbReference type="Pfam" id="PF08450">
    <property type="entry name" value="SGL"/>
    <property type="match status" value="1"/>
</dbReference>
<sequence length="358" mass="39781">MEGGLMASVFLGINDRTFTYESTAGRAEHVGAGVRYPVDFALTSDEVAYIVNRGREDRPDGTRLTIMKLGEEGEEYISTFGSHGEGKGQFIWPTGIALDKDTNVYVTDEWLNRITKYDRDGEYITHWGAKGSGDGDVDRPSGIAIGKDETLYVVDSRNNRVQKFGLDGKFLGKFGSAGSADGQFNLPWGMCLDSDDNIFVADWRNDRVQSFTSDGKWLASFGTPGTGGDCYNARVKGGITYSHVPVGQFNRPTGVCVDQDGDIYIADWLNNRVQVLTPDGRFITEFTGDGHLSNMGIAKLRSNPDMIRQRNSIRNFTPERVLWAPCAVRMGQNNRVIIADTTRHRFQIYRKNSEPVLV</sequence>
<dbReference type="GO" id="GO:0008270">
    <property type="term" value="F:zinc ion binding"/>
    <property type="evidence" value="ECO:0007669"/>
    <property type="project" value="UniProtKB-KW"/>
</dbReference>
<dbReference type="InterPro" id="IPR050952">
    <property type="entry name" value="TRIM-NHL_E3_ligases"/>
</dbReference>
<reference evidence="3" key="1">
    <citation type="submission" date="2018-05" db="EMBL/GenBank/DDBJ databases">
        <authorList>
            <person name="Lanie J.A."/>
            <person name="Ng W.-L."/>
            <person name="Kazmierczak K.M."/>
            <person name="Andrzejewski T.M."/>
            <person name="Davidsen T.M."/>
            <person name="Wayne K.J."/>
            <person name="Tettelin H."/>
            <person name="Glass J.I."/>
            <person name="Rusch D."/>
            <person name="Podicherti R."/>
            <person name="Tsui H.-C.T."/>
            <person name="Winkler M.E."/>
        </authorList>
    </citation>
    <scope>NUCLEOTIDE SEQUENCE</scope>
</reference>
<dbReference type="InterPro" id="IPR001258">
    <property type="entry name" value="NHL_repeat"/>
</dbReference>
<dbReference type="CDD" id="cd05819">
    <property type="entry name" value="NHL"/>
    <property type="match status" value="1"/>
</dbReference>
<evidence type="ECO:0000256" key="1">
    <source>
        <dbReference type="ARBA" id="ARBA00022737"/>
    </source>
</evidence>
<proteinExistence type="predicted"/>
<dbReference type="PANTHER" id="PTHR24104">
    <property type="entry name" value="E3 UBIQUITIN-PROTEIN LIGASE NHLRC1-RELATED"/>
    <property type="match status" value="1"/>
</dbReference>
<dbReference type="InterPro" id="IPR011042">
    <property type="entry name" value="6-blade_b-propeller_TolB-like"/>
</dbReference>
<dbReference type="PROSITE" id="PS51125">
    <property type="entry name" value="NHL"/>
    <property type="match status" value="4"/>
</dbReference>
<dbReference type="Gene3D" id="2.120.10.30">
    <property type="entry name" value="TolB, C-terminal domain"/>
    <property type="match status" value="3"/>
</dbReference>
<dbReference type="EMBL" id="UINC01000144">
    <property type="protein sequence ID" value="SUZ49939.1"/>
    <property type="molecule type" value="Genomic_DNA"/>
</dbReference>
<dbReference type="GO" id="GO:0061630">
    <property type="term" value="F:ubiquitin protein ligase activity"/>
    <property type="evidence" value="ECO:0007669"/>
    <property type="project" value="TreeGrafter"/>
</dbReference>
<dbReference type="Pfam" id="PF01436">
    <property type="entry name" value="NHL"/>
    <property type="match status" value="1"/>
</dbReference>
<organism evidence="3">
    <name type="scientific">marine metagenome</name>
    <dbReference type="NCBI Taxonomy" id="408172"/>
    <lineage>
        <taxon>unclassified sequences</taxon>
        <taxon>metagenomes</taxon>
        <taxon>ecological metagenomes</taxon>
    </lineage>
</organism>
<protein>
    <recommendedName>
        <fullName evidence="2">SMP-30/Gluconolactonase/LRE-like region domain-containing protein</fullName>
    </recommendedName>
</protein>